<dbReference type="STRING" id="1125779.HMPREF1219_00612"/>
<proteinExistence type="predicted"/>
<dbReference type="Pfam" id="PF05834">
    <property type="entry name" value="Lycopene_cycl"/>
    <property type="match status" value="2"/>
</dbReference>
<protein>
    <recommendedName>
        <fullName evidence="3">Lycopene cyclase</fullName>
    </recommendedName>
</protein>
<dbReference type="PANTHER" id="PTHR39757">
    <property type="match status" value="1"/>
</dbReference>
<dbReference type="HOGENOM" id="CLU_032956_1_1_11"/>
<dbReference type="PANTHER" id="PTHR39757:SF5">
    <property type="entry name" value="OS02G0190600 PROTEIN"/>
    <property type="match status" value="1"/>
</dbReference>
<accession>S2Z0K6</accession>
<sequence length="353" mass="39007">MAFLVTIELMKLAVIGQGPAGLALAHRAAARGMHVEAWDPQPYAPHVLSVYTDELPAWAKNLPARSTTTPVVYTHDGRKIRIDREYRVLDNERTWQKLTTFPVHRELVDADTVTPAELGADVIVDARGTRDLYTPGSPVQVATDEIVAASQQEHETVFMDFRDMPGDRFSYRIPLDSTRLLRQDTVLATRTPPEEADVFIPLLASRYAGSHIPYGARACFVNPFTGYSIATSFCLADETVDAISARLLHGTGGSSPRLPWEKPSFRTDRYLSALCLRTLLSVPPPLYRTMIESVFSLRPELARKFLILGYPGATLEGMARIWATLAGSDKVQLARAFASAAANGLHLDRKGYP</sequence>
<gene>
    <name evidence="1" type="ORF">HMPREF1219_00612</name>
</gene>
<dbReference type="EMBL" id="ATBY01000009">
    <property type="protein sequence ID" value="EPD70178.1"/>
    <property type="molecule type" value="Genomic_DNA"/>
</dbReference>
<dbReference type="Proteomes" id="UP000014408">
    <property type="component" value="Unassembled WGS sequence"/>
</dbReference>
<evidence type="ECO:0000313" key="2">
    <source>
        <dbReference type="Proteomes" id="UP000014408"/>
    </source>
</evidence>
<dbReference type="PATRIC" id="fig|1125779.3.peg.598"/>
<dbReference type="SUPFAM" id="SSF51971">
    <property type="entry name" value="Nucleotide-binding domain"/>
    <property type="match status" value="1"/>
</dbReference>
<name>S2Z0K6_9CORY</name>
<keyword evidence="2" id="KW-1185">Reference proteome</keyword>
<comment type="caution">
    <text evidence="1">The sequence shown here is derived from an EMBL/GenBank/DDBJ whole genome shotgun (WGS) entry which is preliminary data.</text>
</comment>
<reference evidence="1 2" key="1">
    <citation type="submission" date="2013-05" db="EMBL/GenBank/DDBJ databases">
        <title>The Genome Sequence of Corynebacterium pyruviciproducens 1773O (ATCC BAA-1742).</title>
        <authorList>
            <consortium name="The Broad Institute Genomics Platform"/>
            <person name="Earl A."/>
            <person name="Ward D."/>
            <person name="Feldgarden M."/>
            <person name="Gevers D."/>
            <person name="Tong J."/>
            <person name="Walker B."/>
            <person name="Young S."/>
            <person name="Zeng Q."/>
            <person name="Gargeya S."/>
            <person name="Fitzgerald M."/>
            <person name="Haas B."/>
            <person name="Abouelleil A."/>
            <person name="Allen A.W."/>
            <person name="Alvarado L."/>
            <person name="Arachchi H.M."/>
            <person name="Berlin A.M."/>
            <person name="Chapman S.B."/>
            <person name="Gainer-Dewar J."/>
            <person name="Goldberg J."/>
            <person name="Griggs A."/>
            <person name="Gujja S."/>
            <person name="Hansen M."/>
            <person name="Howarth C."/>
            <person name="Imamovic A."/>
            <person name="Ireland A."/>
            <person name="Larimer J."/>
            <person name="McCowan C."/>
            <person name="Murphy C."/>
            <person name="Pearson M."/>
            <person name="Poon T.W."/>
            <person name="Priest M."/>
            <person name="Roberts A."/>
            <person name="Saif S."/>
            <person name="Shea T."/>
            <person name="Sisk P."/>
            <person name="Sykes S."/>
            <person name="Wortman J."/>
            <person name="Nusbaum C."/>
            <person name="Birren B."/>
        </authorList>
    </citation>
    <scope>NUCLEOTIDE SEQUENCE [LARGE SCALE GENOMIC DNA]</scope>
    <source>
        <strain evidence="1 2">ATCC BAA-1742</strain>
    </source>
</reference>
<organism evidence="1 2">
    <name type="scientific">Corynebacterium pyruviciproducens ATCC BAA-1742</name>
    <dbReference type="NCBI Taxonomy" id="1125779"/>
    <lineage>
        <taxon>Bacteria</taxon>
        <taxon>Bacillati</taxon>
        <taxon>Actinomycetota</taxon>
        <taxon>Actinomycetes</taxon>
        <taxon>Mycobacteriales</taxon>
        <taxon>Corynebacteriaceae</taxon>
        <taxon>Corynebacterium</taxon>
    </lineage>
</organism>
<evidence type="ECO:0008006" key="3">
    <source>
        <dbReference type="Google" id="ProtNLM"/>
    </source>
</evidence>
<dbReference type="eggNOG" id="COG0644">
    <property type="taxonomic scope" value="Bacteria"/>
</dbReference>
<dbReference type="AlphaFoldDB" id="S2Z0K6"/>
<evidence type="ECO:0000313" key="1">
    <source>
        <dbReference type="EMBL" id="EPD70178.1"/>
    </source>
</evidence>